<evidence type="ECO:0000313" key="2">
    <source>
        <dbReference type="EMBL" id="OXU21053.1"/>
    </source>
</evidence>
<feature type="region of interest" description="Disordered" evidence="1">
    <location>
        <begin position="84"/>
        <end position="109"/>
    </location>
</feature>
<name>A0A232ERR3_9HYME</name>
<reference evidence="2 3" key="1">
    <citation type="journal article" date="2017" name="Curr. Biol.">
        <title>The Evolution of Venom by Co-option of Single-Copy Genes.</title>
        <authorList>
            <person name="Martinson E.O."/>
            <person name="Mrinalini"/>
            <person name="Kelkar Y.D."/>
            <person name="Chang C.H."/>
            <person name="Werren J.H."/>
        </authorList>
    </citation>
    <scope>NUCLEOTIDE SEQUENCE [LARGE SCALE GENOMIC DNA]</scope>
    <source>
        <strain evidence="2 3">Alberta</strain>
        <tissue evidence="2">Whole body</tissue>
    </source>
</reference>
<feature type="compositionally biased region" description="Basic residues" evidence="1">
    <location>
        <begin position="269"/>
        <end position="279"/>
    </location>
</feature>
<proteinExistence type="predicted"/>
<dbReference type="Proteomes" id="UP000215335">
    <property type="component" value="Unassembled WGS sequence"/>
</dbReference>
<comment type="caution">
    <text evidence="2">The sequence shown here is derived from an EMBL/GenBank/DDBJ whole genome shotgun (WGS) entry which is preliminary data.</text>
</comment>
<keyword evidence="3" id="KW-1185">Reference proteome</keyword>
<gene>
    <name evidence="2" type="ORF">TSAR_010146</name>
</gene>
<dbReference type="EMBL" id="NNAY01002557">
    <property type="protein sequence ID" value="OXU21053.1"/>
    <property type="molecule type" value="Genomic_DNA"/>
</dbReference>
<dbReference type="PANTHER" id="PTHR34239">
    <property type="entry name" value="APPLE DOMAIN-CONTAINING PROTEIN"/>
    <property type="match status" value="1"/>
</dbReference>
<feature type="region of interest" description="Disordered" evidence="1">
    <location>
        <begin position="258"/>
        <end position="279"/>
    </location>
</feature>
<dbReference type="PANTHER" id="PTHR34239:SF2">
    <property type="entry name" value="TRANSPOSABLE ELEMENT P TRANSPOSASE_THAP9 CONSERVED DOMAIN-CONTAINING PROTEIN"/>
    <property type="match status" value="1"/>
</dbReference>
<organism evidence="2 3">
    <name type="scientific">Trichomalopsis sarcophagae</name>
    <dbReference type="NCBI Taxonomy" id="543379"/>
    <lineage>
        <taxon>Eukaryota</taxon>
        <taxon>Metazoa</taxon>
        <taxon>Ecdysozoa</taxon>
        <taxon>Arthropoda</taxon>
        <taxon>Hexapoda</taxon>
        <taxon>Insecta</taxon>
        <taxon>Pterygota</taxon>
        <taxon>Neoptera</taxon>
        <taxon>Endopterygota</taxon>
        <taxon>Hymenoptera</taxon>
        <taxon>Apocrita</taxon>
        <taxon>Proctotrupomorpha</taxon>
        <taxon>Chalcidoidea</taxon>
        <taxon>Pteromalidae</taxon>
        <taxon>Pteromalinae</taxon>
        <taxon>Trichomalopsis</taxon>
    </lineage>
</organism>
<sequence>MIRHLVLRGNDASEGALPCRGELGCENETVVWGLSPLERCTHQRSEQDPMRAGLTYYHGSKKSKPNQKGLKGRNLECSQSIQSRRVQSRFGSNTGIAPSKDPSAVNEDTPLSGEILSAIGKRALEEKVYAPALHWEIAVRWEDIIKQGLPEEERENLTKKYPLPENCKFSEPPKINPGLKTVFQPAQISRARIVNKQDRLASALAAIARDMEGLIQDGRDLQDLPVIESLGDAIWLLADIVRRADQSEAIEEIQLQPEIRQKSNEHRHHENRRSNWKRN</sequence>
<dbReference type="OrthoDB" id="7700475at2759"/>
<protein>
    <submittedName>
        <fullName evidence="2">Uncharacterized protein</fullName>
    </submittedName>
</protein>
<evidence type="ECO:0000256" key="1">
    <source>
        <dbReference type="SAM" id="MobiDB-lite"/>
    </source>
</evidence>
<evidence type="ECO:0000313" key="3">
    <source>
        <dbReference type="Proteomes" id="UP000215335"/>
    </source>
</evidence>
<feature type="compositionally biased region" description="Basic and acidic residues" evidence="1">
    <location>
        <begin position="259"/>
        <end position="268"/>
    </location>
</feature>
<accession>A0A232ERR3</accession>
<dbReference type="AlphaFoldDB" id="A0A232ERR3"/>